<dbReference type="InterPro" id="IPR000014">
    <property type="entry name" value="PAS"/>
</dbReference>
<evidence type="ECO:0000259" key="12">
    <source>
        <dbReference type="PROSITE" id="PS50112"/>
    </source>
</evidence>
<dbReference type="CDD" id="cd00130">
    <property type="entry name" value="PAS"/>
    <property type="match status" value="1"/>
</dbReference>
<evidence type="ECO:0000256" key="1">
    <source>
        <dbReference type="ARBA" id="ARBA00000085"/>
    </source>
</evidence>
<feature type="transmembrane region" description="Helical" evidence="10">
    <location>
        <begin position="131"/>
        <end position="149"/>
    </location>
</feature>
<feature type="coiled-coil region" evidence="8">
    <location>
        <begin position="203"/>
        <end position="230"/>
    </location>
</feature>
<dbReference type="InterPro" id="IPR003594">
    <property type="entry name" value="HATPase_dom"/>
</dbReference>
<sequence length="646" mass="70969">MAARLHTARPSQPSLPSLSRRGLWAWVLARLDACLSEPLRQGSPVELSRGRLLVGILGMLLLFDLLVLLFFLQVKPDLLPSSSVQVTCLVLFSATLWRLRQVTSLRGPALLLCFLVTAAIGAESLRTGSQAVAVNVMAMLVPMLTVYLLGVRWGLFFTLLTAVNIGFVHPYLFPPPETSALNLYSALFVLCGWLVSWMFLASRDEADAALEQALRTLRESEEKLLSLVESTDDPVCSLDVRGRILTLNQAGTELCRQLFGAAPLSGSSLFDALPPEQRTVWKERARRTLDGEHLRIQLKLTLEGRHRVMDINLSPLLGSERRPVGMTIFGRDITALKEAESRLGELHRNLLDVSRQAGMAEMANGILHNVGNTLNSVNVSAGLLAQRLRVLKMSGVARASALLREQAHDLASFFTRDPRGQQFPQYLELLSQHLNTEQEALLAEALRLEQSVEHIKAVVSMQQAHARVTGMVEQVSVPQLLDDAVRLHSASFEEVGIQVRTDYASPLPPVMVDRHKLLQILVNLVSNARHAVLDTRQPDKRICLRVERSPEGRLRIQVNDNGMGILAENMPRIFTQGFTTKEDGHGFGLHISALAAEELGGSLTCASPGPGQGATFTIELPFQGGEPQARGSQRAPRPGFSGTTQK</sequence>
<dbReference type="PANTHER" id="PTHR43065">
    <property type="entry name" value="SENSOR HISTIDINE KINASE"/>
    <property type="match status" value="1"/>
</dbReference>
<feature type="domain" description="PAS" evidence="12">
    <location>
        <begin position="220"/>
        <end position="254"/>
    </location>
</feature>
<evidence type="ECO:0000256" key="3">
    <source>
        <dbReference type="ARBA" id="ARBA00022679"/>
    </source>
</evidence>
<dbReference type="GO" id="GO:0000160">
    <property type="term" value="P:phosphorelay signal transduction system"/>
    <property type="evidence" value="ECO:0007669"/>
    <property type="project" value="UniProtKB-KW"/>
</dbReference>
<dbReference type="PROSITE" id="PS50109">
    <property type="entry name" value="HIS_KIN"/>
    <property type="match status" value="1"/>
</dbReference>
<evidence type="ECO:0000256" key="10">
    <source>
        <dbReference type="SAM" id="Phobius"/>
    </source>
</evidence>
<dbReference type="NCBIfam" id="TIGR00229">
    <property type="entry name" value="sensory_box"/>
    <property type="match status" value="1"/>
</dbReference>
<evidence type="ECO:0000256" key="7">
    <source>
        <dbReference type="ARBA" id="ARBA00023012"/>
    </source>
</evidence>
<keyword evidence="7" id="KW-0902">Two-component regulatory system</keyword>
<dbReference type="SMART" id="SM00091">
    <property type="entry name" value="PAS"/>
    <property type="match status" value="1"/>
</dbReference>
<feature type="transmembrane region" description="Helical" evidence="10">
    <location>
        <begin position="109"/>
        <end position="125"/>
    </location>
</feature>
<dbReference type="InterPro" id="IPR035965">
    <property type="entry name" value="PAS-like_dom_sf"/>
</dbReference>
<dbReference type="AlphaFoldDB" id="A0AAC8THW7"/>
<name>A0AAC8THW7_9BACT</name>
<feature type="domain" description="PAC" evidence="13">
    <location>
        <begin position="292"/>
        <end position="345"/>
    </location>
</feature>
<dbReference type="EC" id="2.7.13.3" evidence="2"/>
<feature type="transmembrane region" description="Helical" evidence="10">
    <location>
        <begin position="179"/>
        <end position="200"/>
    </location>
</feature>
<evidence type="ECO:0000256" key="4">
    <source>
        <dbReference type="ARBA" id="ARBA00022741"/>
    </source>
</evidence>
<evidence type="ECO:0000256" key="9">
    <source>
        <dbReference type="SAM" id="MobiDB-lite"/>
    </source>
</evidence>
<evidence type="ECO:0000256" key="8">
    <source>
        <dbReference type="SAM" id="Coils"/>
    </source>
</evidence>
<dbReference type="InterPro" id="IPR005467">
    <property type="entry name" value="His_kinase_dom"/>
</dbReference>
<dbReference type="InterPro" id="IPR036890">
    <property type="entry name" value="HATPase_C_sf"/>
</dbReference>
<evidence type="ECO:0000313" key="15">
    <source>
        <dbReference type="Proteomes" id="UP000035579"/>
    </source>
</evidence>
<dbReference type="Pfam" id="PF08448">
    <property type="entry name" value="PAS_4"/>
    <property type="match status" value="1"/>
</dbReference>
<accession>A0AAC8THW7</accession>
<evidence type="ECO:0000259" key="13">
    <source>
        <dbReference type="PROSITE" id="PS50113"/>
    </source>
</evidence>
<organism evidence="14 15">
    <name type="scientific">Archangium gephyra</name>
    <dbReference type="NCBI Taxonomy" id="48"/>
    <lineage>
        <taxon>Bacteria</taxon>
        <taxon>Pseudomonadati</taxon>
        <taxon>Myxococcota</taxon>
        <taxon>Myxococcia</taxon>
        <taxon>Myxococcales</taxon>
        <taxon>Cystobacterineae</taxon>
        <taxon>Archangiaceae</taxon>
        <taxon>Archangium</taxon>
    </lineage>
</organism>
<dbReference type="SUPFAM" id="SSF55874">
    <property type="entry name" value="ATPase domain of HSP90 chaperone/DNA topoisomerase II/histidine kinase"/>
    <property type="match status" value="1"/>
</dbReference>
<keyword evidence="10" id="KW-0812">Transmembrane</keyword>
<evidence type="ECO:0000256" key="5">
    <source>
        <dbReference type="ARBA" id="ARBA00022777"/>
    </source>
</evidence>
<evidence type="ECO:0000313" key="14">
    <source>
        <dbReference type="EMBL" id="AKJ06792.1"/>
    </source>
</evidence>
<dbReference type="SUPFAM" id="SSF55785">
    <property type="entry name" value="PYP-like sensor domain (PAS domain)"/>
    <property type="match status" value="1"/>
</dbReference>
<dbReference type="PANTHER" id="PTHR43065:SF46">
    <property type="entry name" value="C4-DICARBOXYLATE TRANSPORT SENSOR PROTEIN DCTB"/>
    <property type="match status" value="1"/>
</dbReference>
<gene>
    <name evidence="14" type="ORF">AA314_08418</name>
</gene>
<proteinExistence type="predicted"/>
<keyword evidence="4" id="KW-0547">Nucleotide-binding</keyword>
<keyword evidence="10" id="KW-0472">Membrane</keyword>
<feature type="transmembrane region" description="Helical" evidence="10">
    <location>
        <begin position="52"/>
        <end position="72"/>
    </location>
</feature>
<dbReference type="PROSITE" id="PS50113">
    <property type="entry name" value="PAC"/>
    <property type="match status" value="1"/>
</dbReference>
<dbReference type="SMART" id="SM00387">
    <property type="entry name" value="HATPase_c"/>
    <property type="match status" value="1"/>
</dbReference>
<keyword evidence="10" id="KW-1133">Transmembrane helix</keyword>
<evidence type="ECO:0000256" key="2">
    <source>
        <dbReference type="ARBA" id="ARBA00012438"/>
    </source>
</evidence>
<dbReference type="GO" id="GO:0005524">
    <property type="term" value="F:ATP binding"/>
    <property type="evidence" value="ECO:0007669"/>
    <property type="project" value="UniProtKB-KW"/>
</dbReference>
<dbReference type="InterPro" id="IPR013656">
    <property type="entry name" value="PAS_4"/>
</dbReference>
<dbReference type="KEGG" id="age:AA314_08418"/>
<keyword evidence="6" id="KW-0067">ATP-binding</keyword>
<reference evidence="14 15" key="1">
    <citation type="submission" date="2015-05" db="EMBL/GenBank/DDBJ databases">
        <title>Genome assembly of Archangium gephyra DSM 2261.</title>
        <authorList>
            <person name="Sharma G."/>
            <person name="Subramanian S."/>
        </authorList>
    </citation>
    <scope>NUCLEOTIDE SEQUENCE [LARGE SCALE GENOMIC DNA]</scope>
    <source>
        <strain evidence="14 15">DSM 2261</strain>
    </source>
</reference>
<keyword evidence="5 14" id="KW-0418">Kinase</keyword>
<dbReference type="InterPro" id="IPR000700">
    <property type="entry name" value="PAS-assoc_C"/>
</dbReference>
<dbReference type="InterPro" id="IPR004358">
    <property type="entry name" value="Sig_transdc_His_kin-like_C"/>
</dbReference>
<dbReference type="PROSITE" id="PS50112">
    <property type="entry name" value="PAS"/>
    <property type="match status" value="1"/>
</dbReference>
<evidence type="ECO:0000259" key="11">
    <source>
        <dbReference type="PROSITE" id="PS50109"/>
    </source>
</evidence>
<keyword evidence="8" id="KW-0175">Coiled coil</keyword>
<dbReference type="Pfam" id="PF02518">
    <property type="entry name" value="HATPase_c"/>
    <property type="match status" value="1"/>
</dbReference>
<dbReference type="Gene3D" id="3.30.450.20">
    <property type="entry name" value="PAS domain"/>
    <property type="match status" value="1"/>
</dbReference>
<dbReference type="EMBL" id="CP011509">
    <property type="protein sequence ID" value="AKJ06792.1"/>
    <property type="molecule type" value="Genomic_DNA"/>
</dbReference>
<feature type="transmembrane region" description="Helical" evidence="10">
    <location>
        <begin position="156"/>
        <end position="173"/>
    </location>
</feature>
<evidence type="ECO:0000256" key="6">
    <source>
        <dbReference type="ARBA" id="ARBA00022840"/>
    </source>
</evidence>
<dbReference type="Gene3D" id="3.30.565.10">
    <property type="entry name" value="Histidine kinase-like ATPase, C-terminal domain"/>
    <property type="match status" value="1"/>
</dbReference>
<comment type="catalytic activity">
    <reaction evidence="1">
        <text>ATP + protein L-histidine = ADP + protein N-phospho-L-histidine.</text>
        <dbReference type="EC" id="2.7.13.3"/>
    </reaction>
</comment>
<dbReference type="PRINTS" id="PR00344">
    <property type="entry name" value="BCTRLSENSOR"/>
</dbReference>
<dbReference type="GO" id="GO:0004673">
    <property type="term" value="F:protein histidine kinase activity"/>
    <property type="evidence" value="ECO:0007669"/>
    <property type="project" value="UniProtKB-EC"/>
</dbReference>
<feature type="region of interest" description="Disordered" evidence="9">
    <location>
        <begin position="622"/>
        <end position="646"/>
    </location>
</feature>
<dbReference type="Proteomes" id="UP000035579">
    <property type="component" value="Chromosome"/>
</dbReference>
<feature type="domain" description="Histidine kinase" evidence="11">
    <location>
        <begin position="365"/>
        <end position="624"/>
    </location>
</feature>
<keyword evidence="3" id="KW-0808">Transferase</keyword>
<protein>
    <recommendedName>
        <fullName evidence="2">histidine kinase</fullName>
        <ecNumber evidence="2">2.7.13.3</ecNumber>
    </recommendedName>
</protein>